<evidence type="ECO:0000256" key="3">
    <source>
        <dbReference type="ARBA" id="ARBA00011738"/>
    </source>
</evidence>
<dbReference type="PANTHER" id="PTHR43201">
    <property type="entry name" value="ACYL-COA SYNTHETASE"/>
    <property type="match status" value="1"/>
</dbReference>
<geneLocation type="plasmid" evidence="12 13">
    <name>unnamed3</name>
</geneLocation>
<dbReference type="Pfam" id="PF13193">
    <property type="entry name" value="AMP-binding_C"/>
    <property type="match status" value="1"/>
</dbReference>
<dbReference type="PROSITE" id="PS00455">
    <property type="entry name" value="AMP_BINDING"/>
    <property type="match status" value="1"/>
</dbReference>
<dbReference type="GO" id="GO:0031956">
    <property type="term" value="F:medium-chain fatty acid-CoA ligase activity"/>
    <property type="evidence" value="ECO:0007669"/>
    <property type="project" value="TreeGrafter"/>
</dbReference>
<keyword evidence="12" id="KW-0614">Plasmid</keyword>
<gene>
    <name evidence="12" type="ORF">CEW88_23205</name>
</gene>
<dbReference type="Gene3D" id="3.40.50.12780">
    <property type="entry name" value="N-terminal domain of ligase-like"/>
    <property type="match status" value="1"/>
</dbReference>
<evidence type="ECO:0000256" key="1">
    <source>
        <dbReference type="ARBA" id="ARBA00001946"/>
    </source>
</evidence>
<feature type="domain" description="AMP-binding enzyme C-terminal" evidence="11">
    <location>
        <begin position="475"/>
        <end position="550"/>
    </location>
</feature>
<evidence type="ECO:0000256" key="8">
    <source>
        <dbReference type="ARBA" id="ARBA00066616"/>
    </source>
</evidence>
<evidence type="ECO:0000259" key="10">
    <source>
        <dbReference type="Pfam" id="PF00501"/>
    </source>
</evidence>
<evidence type="ECO:0000313" key="12">
    <source>
        <dbReference type="EMBL" id="AWI86673.1"/>
    </source>
</evidence>
<dbReference type="InterPro" id="IPR042099">
    <property type="entry name" value="ANL_N_sf"/>
</dbReference>
<protein>
    <recommendedName>
        <fullName evidence="9">3-methylmercaptopropionyl-CoA ligase</fullName>
        <ecNumber evidence="8">6.2.1.44</ecNumber>
    </recommendedName>
</protein>
<comment type="cofactor">
    <cofactor evidence="1">
        <name>Mg(2+)</name>
        <dbReference type="ChEBI" id="CHEBI:18420"/>
    </cofactor>
</comment>
<organism evidence="12 13">
    <name type="scientific">Alloyangia pacifica</name>
    <dbReference type="NCBI Taxonomy" id="311180"/>
    <lineage>
        <taxon>Bacteria</taxon>
        <taxon>Pseudomonadati</taxon>
        <taxon>Pseudomonadota</taxon>
        <taxon>Alphaproteobacteria</taxon>
        <taxon>Rhodobacterales</taxon>
        <taxon>Roseobacteraceae</taxon>
        <taxon>Alloyangia</taxon>
    </lineage>
</organism>
<dbReference type="InterPro" id="IPR000873">
    <property type="entry name" value="AMP-dep_synth/lig_dom"/>
</dbReference>
<keyword evidence="4 12" id="KW-0436">Ligase</keyword>
<keyword evidence="6" id="KW-0460">Magnesium</keyword>
<evidence type="ECO:0000256" key="6">
    <source>
        <dbReference type="ARBA" id="ARBA00022842"/>
    </source>
</evidence>
<evidence type="ECO:0000256" key="7">
    <source>
        <dbReference type="ARBA" id="ARBA00051915"/>
    </source>
</evidence>
<sequence length="570" mass="61144">MAVTATGLAHWLPEASAAPLRETTLGALLAERAAALPGRPALIFDEPQARATWTYAELDAEVTRLAKALLGHGIGPGQRVAVMAANCPEWVFLEYALGRIGAVLVTVNPSFRQGELDYLLRQARVSALFVAGVFRGFDVGAMLAEMLPGLNRGRPSSGSYGGSAYPDLRLVVQIGAAAVPGALPFNGVLEAAPEISEAALAEVAQGVRPEDVLQIQYTSGTTGKPKGAMLTHRGTINNALLAAERAGYRETDVMVSAMPLFHTAGCVCNVMGMLAAGGCLVMMADFDAGRLLDLIERHGGTITNGVPTMYIRMLQDPGLVAGARDLSRWRIAYTGGTSIPPQVMLDLHARVGCEPVIIMGMTECSPIITQTAPDEPLETRVMTAGVPLPHVEIRIVDPVSGETRPVGAEGELQIRGFLVTAGYFDMAKQTRETISADGWLKSGDLAVMDAEGHLRIIGRIKDMLIRGGENIYPVEIEDWLMQHPAIAEAQVVGVPDPEFGEEIFAFVVLHPGKTLEGGALRDWCRTRIARHKVPRHIAFIEATPKTANGKVRKVDLRRMAEEMLEKDTTA</sequence>
<dbReference type="SUPFAM" id="SSF56801">
    <property type="entry name" value="Acetyl-CoA synthetase-like"/>
    <property type="match status" value="1"/>
</dbReference>
<dbReference type="Gene3D" id="3.30.300.30">
    <property type="match status" value="1"/>
</dbReference>
<dbReference type="InterPro" id="IPR020845">
    <property type="entry name" value="AMP-binding_CS"/>
</dbReference>
<dbReference type="PANTHER" id="PTHR43201:SF5">
    <property type="entry name" value="MEDIUM-CHAIN ACYL-COA LIGASE ACSF2, MITOCHONDRIAL"/>
    <property type="match status" value="1"/>
</dbReference>
<reference evidence="12 13" key="1">
    <citation type="submission" date="2017-06" db="EMBL/GenBank/DDBJ databases">
        <title>Yangia sp. YSBP01 complete genome sequence.</title>
        <authorList>
            <person name="Woo J.-H."/>
            <person name="Kim H.-S."/>
        </authorList>
    </citation>
    <scope>NUCLEOTIDE SEQUENCE [LARGE SCALE GENOMIC DNA]</scope>
    <source>
        <strain evidence="12 13">YSBP01</strain>
        <plasmid evidence="12 13">unnamed3</plasmid>
    </source>
</reference>
<keyword evidence="5" id="KW-0479">Metal-binding</keyword>
<dbReference type="InterPro" id="IPR045851">
    <property type="entry name" value="AMP-bd_C_sf"/>
</dbReference>
<dbReference type="EC" id="6.2.1.44" evidence="8"/>
<dbReference type="EMBL" id="CP022193">
    <property type="protein sequence ID" value="AWI86673.1"/>
    <property type="molecule type" value="Genomic_DNA"/>
</dbReference>
<evidence type="ECO:0000259" key="11">
    <source>
        <dbReference type="Pfam" id="PF13193"/>
    </source>
</evidence>
<dbReference type="Proteomes" id="UP000244915">
    <property type="component" value="Plasmid unnamed3"/>
</dbReference>
<evidence type="ECO:0000313" key="13">
    <source>
        <dbReference type="Proteomes" id="UP000244915"/>
    </source>
</evidence>
<dbReference type="AlphaFoldDB" id="A0A2U8HLN8"/>
<comment type="subunit">
    <text evidence="3">Homodimer.</text>
</comment>
<proteinExistence type="inferred from homology"/>
<comment type="similarity">
    <text evidence="2">Belongs to the ATP-dependent AMP-binding enzyme family.</text>
</comment>
<evidence type="ECO:0000256" key="2">
    <source>
        <dbReference type="ARBA" id="ARBA00006432"/>
    </source>
</evidence>
<dbReference type="GO" id="GO:0006631">
    <property type="term" value="P:fatty acid metabolic process"/>
    <property type="evidence" value="ECO:0007669"/>
    <property type="project" value="TreeGrafter"/>
</dbReference>
<dbReference type="InterPro" id="IPR025110">
    <property type="entry name" value="AMP-bd_C"/>
</dbReference>
<dbReference type="Pfam" id="PF00501">
    <property type="entry name" value="AMP-binding"/>
    <property type="match status" value="1"/>
</dbReference>
<comment type="catalytic activity">
    <reaction evidence="7">
        <text>3-(methylsulfanyl)propanoate + ATP + CoA = 3-(methylsulfanyl)propanoyl-CoA + AMP + diphosphate</text>
        <dbReference type="Rhea" id="RHEA:43052"/>
        <dbReference type="ChEBI" id="CHEBI:30616"/>
        <dbReference type="ChEBI" id="CHEBI:33019"/>
        <dbReference type="ChEBI" id="CHEBI:49016"/>
        <dbReference type="ChEBI" id="CHEBI:57287"/>
        <dbReference type="ChEBI" id="CHEBI:82815"/>
        <dbReference type="ChEBI" id="CHEBI:456215"/>
        <dbReference type="EC" id="6.2.1.44"/>
    </reaction>
    <physiologicalReaction direction="left-to-right" evidence="7">
        <dbReference type="Rhea" id="RHEA:43053"/>
    </physiologicalReaction>
</comment>
<evidence type="ECO:0000256" key="9">
    <source>
        <dbReference type="ARBA" id="ARBA00067668"/>
    </source>
</evidence>
<dbReference type="GO" id="GO:0046872">
    <property type="term" value="F:metal ion binding"/>
    <property type="evidence" value="ECO:0007669"/>
    <property type="project" value="UniProtKB-KW"/>
</dbReference>
<dbReference type="OrthoDB" id="9803968at2"/>
<dbReference type="RefSeq" id="WP_108970769.1">
    <property type="nucleotide sequence ID" value="NZ_CP022193.1"/>
</dbReference>
<accession>A0A2U8HLN8</accession>
<evidence type="ECO:0000256" key="4">
    <source>
        <dbReference type="ARBA" id="ARBA00022598"/>
    </source>
</evidence>
<dbReference type="FunFam" id="3.30.300.30:FF:000008">
    <property type="entry name" value="2,3-dihydroxybenzoate-AMP ligase"/>
    <property type="match status" value="1"/>
</dbReference>
<name>A0A2U8HLN8_9RHOB</name>
<dbReference type="KEGG" id="ypac:CEW88_23205"/>
<evidence type="ECO:0000256" key="5">
    <source>
        <dbReference type="ARBA" id="ARBA00022723"/>
    </source>
</evidence>
<feature type="domain" description="AMP-dependent synthetase/ligase" evidence="10">
    <location>
        <begin position="30"/>
        <end position="424"/>
    </location>
</feature>